<sequence>MTIFRVSSSSQEGLLQVSKWIKVQVLLDQEEIVDLFKKLDPFYLIAVSKPVKKQNALLSQNDFLQAHLEYIQSLKKGKVAQDSCFREYFSCTMTRSKEVFYAMPVSEERFLIKPVLPVIQMQMHQFLFSSMDKIFYPMVLGQKTVSWGIQFSYPQFYQDPKTKEIIRVIKKDLFPNTELFSLLMKWIRQFTIPTPFLVEEKRVNATIRIGKKCMSWIHLHQQLQELGIKVLCLN</sequence>
<proteinExistence type="predicted"/>
<reference evidence="1 2" key="2">
    <citation type="submission" date="2021-05" db="EMBL/GenBank/DDBJ databases">
        <title>Ecology and evolution of chlamydial symbionts of arthropods.</title>
        <authorList>
            <person name="Halter T."/>
            <person name="Sixt B.S."/>
            <person name="Toenshoff E.R."/>
            <person name="Koestlbacher S."/>
            <person name="Schulz F."/>
            <person name="Kostanjsek R."/>
            <person name="Collingro A."/>
            <person name="Hendrickx F."/>
            <person name="Horn M."/>
        </authorList>
    </citation>
    <scope>NUCLEOTIDE SEQUENCE [LARGE SCALE GENOMIC DNA]</scope>
    <source>
        <strain evidence="1 2">15C</strain>
    </source>
</reference>
<accession>A0ABX8Z0R4</accession>
<dbReference type="RefSeq" id="WP_194845238.1">
    <property type="nucleotide sequence ID" value="NZ_CP075585.1"/>
</dbReference>
<evidence type="ECO:0000313" key="1">
    <source>
        <dbReference type="EMBL" id="QZA59251.1"/>
    </source>
</evidence>
<organism evidence="1 2">
    <name type="scientific">Candidatus Rhabdochlamydia porcellionis</name>
    <dbReference type="NCBI Taxonomy" id="225148"/>
    <lineage>
        <taxon>Bacteria</taxon>
        <taxon>Pseudomonadati</taxon>
        <taxon>Chlamydiota</taxon>
        <taxon>Chlamydiia</taxon>
        <taxon>Parachlamydiales</taxon>
        <taxon>Candidatus Rhabdochlamydiaceae</taxon>
        <taxon>Candidatus Rhabdochlamydia</taxon>
    </lineage>
</organism>
<reference evidence="1 2" key="1">
    <citation type="submission" date="2020-01" db="EMBL/GenBank/DDBJ databases">
        <authorList>
            <person name="Sixt B."/>
            <person name="Schulz F."/>
            <person name="Kostanjsek R."/>
            <person name="Koestlbacher S."/>
            <person name="Collingro A."/>
            <person name="Toenshoff E."/>
            <person name="Horn M."/>
        </authorList>
    </citation>
    <scope>NUCLEOTIDE SEQUENCE [LARGE SCALE GENOMIC DNA]</scope>
    <source>
        <strain evidence="1 2">15C</strain>
    </source>
</reference>
<protein>
    <submittedName>
        <fullName evidence="1">Uncharacterized protein</fullName>
    </submittedName>
</protein>
<name>A0ABX8Z0R4_9BACT</name>
<keyword evidence="2" id="KW-1185">Reference proteome</keyword>
<dbReference type="Proteomes" id="UP000822862">
    <property type="component" value="Chromosome"/>
</dbReference>
<evidence type="ECO:0000313" key="2">
    <source>
        <dbReference type="Proteomes" id="UP000822862"/>
    </source>
</evidence>
<dbReference type="EMBL" id="CP075585">
    <property type="protein sequence ID" value="QZA59251.1"/>
    <property type="molecule type" value="Genomic_DNA"/>
</dbReference>
<gene>
    <name evidence="1" type="ORF">RHAB15C_0001137</name>
</gene>